<dbReference type="InterPro" id="IPR049311">
    <property type="entry name" value="GIY_YIG_cat"/>
</dbReference>
<reference evidence="2 3" key="1">
    <citation type="submission" date="2019-04" db="EMBL/GenBank/DDBJ databases">
        <title>Draft, Whole-Genome Sequence of the Anthracene-degrading Mycobacterium frederiksbergense LB501T, Isolated from a Polycyclic Aromatic Hydrocarbon (PAH)-Contaminated Soil.</title>
        <authorList>
            <person name="Augelletti F."/>
        </authorList>
    </citation>
    <scope>NUCLEOTIDE SEQUENCE [LARGE SCALE GENOMIC DNA]</scope>
    <source>
        <strain evidence="2 3">LB 501T</strain>
    </source>
</reference>
<gene>
    <name evidence="2" type="ORF">EXE63_07050</name>
</gene>
<evidence type="ECO:0000313" key="3">
    <source>
        <dbReference type="Proteomes" id="UP000501849"/>
    </source>
</evidence>
<keyword evidence="3" id="KW-1185">Reference proteome</keyword>
<evidence type="ECO:0000259" key="1">
    <source>
        <dbReference type="Pfam" id="PF20815"/>
    </source>
</evidence>
<organism evidence="2 3">
    <name type="scientific">Mycolicibacterium frederiksbergense</name>
    <dbReference type="NCBI Taxonomy" id="117567"/>
    <lineage>
        <taxon>Bacteria</taxon>
        <taxon>Bacillati</taxon>
        <taxon>Actinomycetota</taxon>
        <taxon>Actinomycetes</taxon>
        <taxon>Mycobacteriales</taxon>
        <taxon>Mycobacteriaceae</taxon>
        <taxon>Mycolicibacterium</taxon>
    </lineage>
</organism>
<name>A0A6H0S3Q6_9MYCO</name>
<dbReference type="Pfam" id="PF20815">
    <property type="entry name" value="GIY_YIG_2"/>
    <property type="match status" value="1"/>
</dbReference>
<sequence length="182" mass="19378">MDAVARVLAGLSAARSQLADLNAPAAPGVYAFFLRDPGALPGLDESADGIVYIGLSTNLAQRDVDTHFRAGQSGFSTLRRTLGALLIADLGLQPRPRGFGASDSNYRSYRFDEAGEERRSAWMRGHLDVAVQPVADPKQLERALVAIARPPLNLTLWANPDAAAIKAARKACVAAARAAENR</sequence>
<dbReference type="Proteomes" id="UP000501849">
    <property type="component" value="Chromosome"/>
</dbReference>
<dbReference type="AlphaFoldDB" id="A0A6H0S3Q6"/>
<protein>
    <recommendedName>
        <fullName evidence="1">GIY-YIG catalytic domain-containing protein</fullName>
    </recommendedName>
</protein>
<dbReference type="EMBL" id="CP038799">
    <property type="protein sequence ID" value="QIV80667.1"/>
    <property type="molecule type" value="Genomic_DNA"/>
</dbReference>
<proteinExistence type="predicted"/>
<dbReference type="KEGG" id="mfre:EXE63_07050"/>
<accession>A0A6H0S3Q6</accession>
<evidence type="ECO:0000313" key="2">
    <source>
        <dbReference type="EMBL" id="QIV80667.1"/>
    </source>
</evidence>
<feature type="domain" description="GIY-YIG catalytic" evidence="1">
    <location>
        <begin position="46"/>
        <end position="158"/>
    </location>
</feature>
<dbReference type="RefSeq" id="WP_168141336.1">
    <property type="nucleotide sequence ID" value="NZ_CBCSDT010000007.1"/>
</dbReference>